<dbReference type="CDD" id="cd20216">
    <property type="entry name" value="PFM_HFR-2-like"/>
    <property type="match status" value="1"/>
</dbReference>
<name>A0A8B8LYE9_ABRPR</name>
<gene>
    <name evidence="3" type="primary">LOC113869249</name>
</gene>
<dbReference type="Gene3D" id="2.170.15.10">
    <property type="entry name" value="Proaerolysin, chain A, domain 3"/>
    <property type="match status" value="1"/>
</dbReference>
<dbReference type="InterPro" id="IPR053237">
    <property type="entry name" value="Natterin_C"/>
</dbReference>
<evidence type="ECO:0000313" key="2">
    <source>
        <dbReference type="Proteomes" id="UP000694853"/>
    </source>
</evidence>
<dbReference type="Pfam" id="PF07468">
    <property type="entry name" value="Agglutinin"/>
    <property type="match status" value="2"/>
</dbReference>
<evidence type="ECO:0000259" key="1">
    <source>
        <dbReference type="SMART" id="SM00791"/>
    </source>
</evidence>
<dbReference type="Proteomes" id="UP000694853">
    <property type="component" value="Unplaced"/>
</dbReference>
<dbReference type="KEGG" id="aprc:113869249"/>
<organism evidence="2 3">
    <name type="scientific">Abrus precatorius</name>
    <name type="common">Indian licorice</name>
    <name type="synonym">Glycine abrus</name>
    <dbReference type="NCBI Taxonomy" id="3816"/>
    <lineage>
        <taxon>Eukaryota</taxon>
        <taxon>Viridiplantae</taxon>
        <taxon>Streptophyta</taxon>
        <taxon>Embryophyta</taxon>
        <taxon>Tracheophyta</taxon>
        <taxon>Spermatophyta</taxon>
        <taxon>Magnoliopsida</taxon>
        <taxon>eudicotyledons</taxon>
        <taxon>Gunneridae</taxon>
        <taxon>Pentapetalae</taxon>
        <taxon>rosids</taxon>
        <taxon>fabids</taxon>
        <taxon>Fabales</taxon>
        <taxon>Fabaceae</taxon>
        <taxon>Papilionoideae</taxon>
        <taxon>50 kb inversion clade</taxon>
        <taxon>NPAAA clade</taxon>
        <taxon>indigoferoid/millettioid clade</taxon>
        <taxon>Abreae</taxon>
        <taxon>Abrus</taxon>
    </lineage>
</organism>
<dbReference type="RefSeq" id="XP_027361290.1">
    <property type="nucleotide sequence ID" value="XM_027505489.1"/>
</dbReference>
<sequence length="465" mass="52411">MATGLALPRFIALQGTSKYLCFVRKDEELGGFLQHAGDENVSPCTKFETECARTDENLVHIKCCYNNKYLVRSSQKECWIVGEAHEPEEDKSKWSCTLFRPFVTDADESSFKFIHVQYGGYLDIDAGLNCLCIRQIDFASARSFKVVNMESSVILPQHVTFKGYNDLYLSARVIQNYPYHQFASDDIYDPTIRYEVFKASNGNVRIKSNHFGKFWRRSPNWIWADNDDTTVRNNDTLFRPVRIKGNVIALKNLGNDRFCNALTTEGKTNCLNALEAEINKWSHLRMYEVVSKREIYDVTYHLNNARTYKAPGGTVVTKEIDNGTASEAKGTMSFLYKETKTQTWNASRAWSVEVSTTIKTGIPFLADGGINVGASYSGAFSWGETIEQSTEISTNLNVNVLPMATTKVTLIVTKGAIDVPFSYTQRDTLFSGKIVTSRFNDGLFTGVNTSFKYHIVGQCLPPTTK</sequence>
<dbReference type="CDD" id="cd00257">
    <property type="entry name" value="beta-trefoil_FSCN-like"/>
    <property type="match status" value="1"/>
</dbReference>
<dbReference type="SUPFAM" id="SSF56973">
    <property type="entry name" value="Aerolisin/ETX pore-forming domain"/>
    <property type="match status" value="1"/>
</dbReference>
<dbReference type="Gene3D" id="2.80.10.50">
    <property type="match status" value="2"/>
</dbReference>
<feature type="domain" description="Agglutinin" evidence="1">
    <location>
        <begin position="153"/>
        <end position="288"/>
    </location>
</feature>
<evidence type="ECO:0000313" key="3">
    <source>
        <dbReference type="RefSeq" id="XP_027361290.1"/>
    </source>
</evidence>
<dbReference type="InterPro" id="IPR036242">
    <property type="entry name" value="Agglutinin_dom_sf"/>
</dbReference>
<dbReference type="GeneID" id="113869249"/>
<dbReference type="SMART" id="SM00791">
    <property type="entry name" value="Agglutinin"/>
    <property type="match status" value="2"/>
</dbReference>
<reference evidence="3" key="2">
    <citation type="submission" date="2025-08" db="UniProtKB">
        <authorList>
            <consortium name="RefSeq"/>
        </authorList>
    </citation>
    <scope>IDENTIFICATION</scope>
    <source>
        <tissue evidence="3">Young leaves</tissue>
    </source>
</reference>
<proteinExistence type="predicted"/>
<protein>
    <submittedName>
        <fullName evidence="3">Uncharacterized protein LOC113869249</fullName>
    </submittedName>
</protein>
<keyword evidence="2" id="KW-1185">Reference proteome</keyword>
<dbReference type="AlphaFoldDB" id="A0A8B8LYE9"/>
<accession>A0A8B8LYE9</accession>
<dbReference type="Pfam" id="PF03318">
    <property type="entry name" value="ETX_MTX2"/>
    <property type="match status" value="1"/>
</dbReference>
<dbReference type="PANTHER" id="PTHR39244:SF5">
    <property type="entry name" value="NATTERIN-3-LIKE"/>
    <property type="match status" value="1"/>
</dbReference>
<dbReference type="OrthoDB" id="4948898at2759"/>
<dbReference type="InterPro" id="IPR004991">
    <property type="entry name" value="Aerolysin-like"/>
</dbReference>
<dbReference type="PANTHER" id="PTHR39244">
    <property type="entry name" value="NATTERIN-4"/>
    <property type="match status" value="1"/>
</dbReference>
<feature type="domain" description="Agglutinin" evidence="1">
    <location>
        <begin position="5"/>
        <end position="148"/>
    </location>
</feature>
<dbReference type="InterPro" id="IPR008998">
    <property type="entry name" value="Agglutinin"/>
</dbReference>
<reference evidence="2" key="1">
    <citation type="journal article" date="2019" name="Toxins">
        <title>Detection of Abrin-Like and Prepropulchellin-Like Toxin Genes and Transcripts Using Whole Genome Sequencing and Full-Length Transcript Sequencing of Abrus precatorius.</title>
        <authorList>
            <person name="Hovde B.T."/>
            <person name="Daligault H.E."/>
            <person name="Hanschen E.R."/>
            <person name="Kunde Y.A."/>
            <person name="Johnson M.B."/>
            <person name="Starkenburg S.R."/>
            <person name="Johnson S.L."/>
        </authorList>
    </citation>
    <scope>NUCLEOTIDE SEQUENCE [LARGE SCALE GENOMIC DNA]</scope>
</reference>
<dbReference type="SUPFAM" id="SSF50382">
    <property type="entry name" value="Agglutinin"/>
    <property type="match status" value="2"/>
</dbReference>